<name>A0A238K4M1_9RHOB</name>
<evidence type="ECO:0008006" key="3">
    <source>
        <dbReference type="Google" id="ProtNLM"/>
    </source>
</evidence>
<dbReference type="Proteomes" id="UP000207598">
    <property type="component" value="Unassembled WGS sequence"/>
</dbReference>
<gene>
    <name evidence="1" type="ORF">MAA8898_01283</name>
</gene>
<evidence type="ECO:0000313" key="2">
    <source>
        <dbReference type="Proteomes" id="UP000207598"/>
    </source>
</evidence>
<proteinExistence type="predicted"/>
<sequence>MANAQLTTAPRGIITGSITSFFQSVFNGLTSIAETNSRVKEVERLNALSDANLATKGLRREDIVRHVFRDVYYV</sequence>
<accession>A0A238K4M1</accession>
<reference evidence="1 2" key="1">
    <citation type="submission" date="2017-05" db="EMBL/GenBank/DDBJ databases">
        <authorList>
            <person name="Song R."/>
            <person name="Chenine A.L."/>
            <person name="Ruprecht R.M."/>
        </authorList>
    </citation>
    <scope>NUCLEOTIDE SEQUENCE [LARGE SCALE GENOMIC DNA]</scope>
    <source>
        <strain evidence="1 2">CECT 8898</strain>
    </source>
</reference>
<evidence type="ECO:0000313" key="1">
    <source>
        <dbReference type="EMBL" id="SMX37850.1"/>
    </source>
</evidence>
<keyword evidence="2" id="KW-1185">Reference proteome</keyword>
<dbReference type="OrthoDB" id="7867799at2"/>
<organism evidence="1 2">
    <name type="scientific">Maliponia aquimaris</name>
    <dbReference type="NCBI Taxonomy" id="1673631"/>
    <lineage>
        <taxon>Bacteria</taxon>
        <taxon>Pseudomonadati</taxon>
        <taxon>Pseudomonadota</taxon>
        <taxon>Alphaproteobacteria</taxon>
        <taxon>Rhodobacterales</taxon>
        <taxon>Paracoccaceae</taxon>
        <taxon>Maliponia</taxon>
    </lineage>
</organism>
<dbReference type="EMBL" id="FXYF01000003">
    <property type="protein sequence ID" value="SMX37850.1"/>
    <property type="molecule type" value="Genomic_DNA"/>
</dbReference>
<protein>
    <recommendedName>
        <fullName evidence="3">DUF1127 domain-containing protein</fullName>
    </recommendedName>
</protein>
<dbReference type="RefSeq" id="WP_094020151.1">
    <property type="nucleotide sequence ID" value="NZ_FXYF01000003.1"/>
</dbReference>
<dbReference type="AlphaFoldDB" id="A0A238K4M1"/>